<dbReference type="AlphaFoldDB" id="A0A382PE63"/>
<protein>
    <recommendedName>
        <fullName evidence="8">ABC transporter permease</fullName>
    </recommendedName>
</protein>
<keyword evidence="3 6" id="KW-0812">Transmembrane</keyword>
<accession>A0A382PE63</accession>
<evidence type="ECO:0008006" key="8">
    <source>
        <dbReference type="Google" id="ProtNLM"/>
    </source>
</evidence>
<feature type="transmembrane region" description="Helical" evidence="6">
    <location>
        <begin position="255"/>
        <end position="275"/>
    </location>
</feature>
<reference evidence="7" key="1">
    <citation type="submission" date="2018-05" db="EMBL/GenBank/DDBJ databases">
        <authorList>
            <person name="Lanie J.A."/>
            <person name="Ng W.-L."/>
            <person name="Kazmierczak K.M."/>
            <person name="Andrzejewski T.M."/>
            <person name="Davidsen T.M."/>
            <person name="Wayne K.J."/>
            <person name="Tettelin H."/>
            <person name="Glass J.I."/>
            <person name="Rusch D."/>
            <person name="Podicherti R."/>
            <person name="Tsui H.-C.T."/>
            <person name="Winkler M.E."/>
        </authorList>
    </citation>
    <scope>NUCLEOTIDE SEQUENCE</scope>
</reference>
<dbReference type="PANTHER" id="PTHR47089">
    <property type="entry name" value="ABC TRANSPORTER, PERMEASE PROTEIN"/>
    <property type="match status" value="1"/>
</dbReference>
<keyword evidence="4 6" id="KW-1133">Transmembrane helix</keyword>
<feature type="transmembrane region" description="Helical" evidence="6">
    <location>
        <begin position="207"/>
        <end position="226"/>
    </location>
</feature>
<feature type="transmembrane region" description="Helical" evidence="6">
    <location>
        <begin position="93"/>
        <end position="109"/>
    </location>
</feature>
<sequence>MVKAVDKTKVPWWVANVIVPLVNLILALFVSGLFIFIAGENPYQALKLIIYGSFGYLEGFGYTLYYATNFIFTGLAFAVAFHCRLFNIGGEGQAYIGGLGVFLVGYYLTGFPISIVWILAIAGSMLFGAAWAAIPAYLQAYRGSHVVITTIMFNFIASALMVFLLVDVIRDTSQMGPHTVPLAEEQWFPMFREIAGWFGMKVGYSPLNITFLLSILVSLGVWFLIWRTKWGYEMRAVGHNTQAAIYAGISPQRNIILAMLISGALAGMLGVNEILGVHHEVMVNFPAGYGFTGIAVALMGR</sequence>
<evidence type="ECO:0000256" key="4">
    <source>
        <dbReference type="ARBA" id="ARBA00022989"/>
    </source>
</evidence>
<feature type="transmembrane region" description="Helical" evidence="6">
    <location>
        <begin position="146"/>
        <end position="166"/>
    </location>
</feature>
<organism evidence="7">
    <name type="scientific">marine metagenome</name>
    <dbReference type="NCBI Taxonomy" id="408172"/>
    <lineage>
        <taxon>unclassified sequences</taxon>
        <taxon>metagenomes</taxon>
        <taxon>ecological metagenomes</taxon>
    </lineage>
</organism>
<evidence type="ECO:0000256" key="1">
    <source>
        <dbReference type="ARBA" id="ARBA00004651"/>
    </source>
</evidence>
<gene>
    <name evidence="7" type="ORF">METZ01_LOCUS324543</name>
</gene>
<dbReference type="InterPro" id="IPR001851">
    <property type="entry name" value="ABC_transp_permease"/>
</dbReference>
<evidence type="ECO:0000256" key="5">
    <source>
        <dbReference type="ARBA" id="ARBA00023136"/>
    </source>
</evidence>
<feature type="transmembrane region" description="Helical" evidence="6">
    <location>
        <begin position="281"/>
        <end position="300"/>
    </location>
</feature>
<name>A0A382PE63_9ZZZZ</name>
<evidence type="ECO:0000313" key="7">
    <source>
        <dbReference type="EMBL" id="SVC71689.1"/>
    </source>
</evidence>
<dbReference type="CDD" id="cd06580">
    <property type="entry name" value="TM_PBP1_transp_TpRbsC_like"/>
    <property type="match status" value="1"/>
</dbReference>
<dbReference type="GO" id="GO:0005886">
    <property type="term" value="C:plasma membrane"/>
    <property type="evidence" value="ECO:0007669"/>
    <property type="project" value="UniProtKB-SubCell"/>
</dbReference>
<feature type="transmembrane region" description="Helical" evidence="6">
    <location>
        <begin position="12"/>
        <end position="39"/>
    </location>
</feature>
<feature type="transmembrane region" description="Helical" evidence="6">
    <location>
        <begin position="59"/>
        <end position="81"/>
    </location>
</feature>
<evidence type="ECO:0000256" key="3">
    <source>
        <dbReference type="ARBA" id="ARBA00022692"/>
    </source>
</evidence>
<keyword evidence="2" id="KW-1003">Cell membrane</keyword>
<dbReference type="GO" id="GO:0022857">
    <property type="term" value="F:transmembrane transporter activity"/>
    <property type="evidence" value="ECO:0007669"/>
    <property type="project" value="InterPro"/>
</dbReference>
<comment type="subcellular location">
    <subcellularLocation>
        <location evidence="1">Cell membrane</location>
        <topology evidence="1">Multi-pass membrane protein</topology>
    </subcellularLocation>
</comment>
<evidence type="ECO:0000256" key="6">
    <source>
        <dbReference type="SAM" id="Phobius"/>
    </source>
</evidence>
<feature type="transmembrane region" description="Helical" evidence="6">
    <location>
        <begin position="115"/>
        <end position="134"/>
    </location>
</feature>
<evidence type="ECO:0000256" key="2">
    <source>
        <dbReference type="ARBA" id="ARBA00022475"/>
    </source>
</evidence>
<feature type="non-terminal residue" evidence="7">
    <location>
        <position position="301"/>
    </location>
</feature>
<dbReference type="EMBL" id="UINC01106788">
    <property type="protein sequence ID" value="SVC71689.1"/>
    <property type="molecule type" value="Genomic_DNA"/>
</dbReference>
<dbReference type="PANTHER" id="PTHR47089:SF1">
    <property type="entry name" value="GUANOSINE ABC TRANSPORTER PERMEASE PROTEIN NUPP"/>
    <property type="match status" value="1"/>
</dbReference>
<proteinExistence type="predicted"/>
<keyword evidence="5 6" id="KW-0472">Membrane</keyword>
<dbReference type="Pfam" id="PF02653">
    <property type="entry name" value="BPD_transp_2"/>
    <property type="match status" value="1"/>
</dbReference>